<keyword evidence="4" id="KW-1185">Reference proteome</keyword>
<dbReference type="InterPro" id="IPR008491">
    <property type="entry name" value="CDK5RAP3"/>
</dbReference>
<name>A0A210PXD0_MIZYE</name>
<feature type="compositionally biased region" description="Polar residues" evidence="2">
    <location>
        <begin position="310"/>
        <end position="333"/>
    </location>
</feature>
<proteinExistence type="inferred from homology"/>
<protein>
    <submittedName>
        <fullName evidence="3">CDK5 regulatory subunit-associated protein 3</fullName>
    </submittedName>
</protein>
<dbReference type="GO" id="GO:0007346">
    <property type="term" value="P:regulation of mitotic cell cycle"/>
    <property type="evidence" value="ECO:0007669"/>
    <property type="project" value="TreeGrafter"/>
</dbReference>
<dbReference type="STRING" id="6573.A0A210PXD0"/>
<evidence type="ECO:0000256" key="2">
    <source>
        <dbReference type="SAM" id="MobiDB-lite"/>
    </source>
</evidence>
<evidence type="ECO:0000256" key="1">
    <source>
        <dbReference type="ARBA" id="ARBA00007478"/>
    </source>
</evidence>
<dbReference type="GO" id="GO:0012505">
    <property type="term" value="C:endomembrane system"/>
    <property type="evidence" value="ECO:0007669"/>
    <property type="project" value="TreeGrafter"/>
</dbReference>
<dbReference type="PANTHER" id="PTHR14894:SF0">
    <property type="entry name" value="CDK5 REGULATORY SUBUNIT-ASSOCIATED PROTEIN 3"/>
    <property type="match status" value="1"/>
</dbReference>
<evidence type="ECO:0000313" key="4">
    <source>
        <dbReference type="Proteomes" id="UP000242188"/>
    </source>
</evidence>
<reference evidence="3 4" key="1">
    <citation type="journal article" date="2017" name="Nat. Ecol. Evol.">
        <title>Scallop genome provides insights into evolution of bilaterian karyotype and development.</title>
        <authorList>
            <person name="Wang S."/>
            <person name="Zhang J."/>
            <person name="Jiao W."/>
            <person name="Li J."/>
            <person name="Xun X."/>
            <person name="Sun Y."/>
            <person name="Guo X."/>
            <person name="Huan P."/>
            <person name="Dong B."/>
            <person name="Zhang L."/>
            <person name="Hu X."/>
            <person name="Sun X."/>
            <person name="Wang J."/>
            <person name="Zhao C."/>
            <person name="Wang Y."/>
            <person name="Wang D."/>
            <person name="Huang X."/>
            <person name="Wang R."/>
            <person name="Lv J."/>
            <person name="Li Y."/>
            <person name="Zhang Z."/>
            <person name="Liu B."/>
            <person name="Lu W."/>
            <person name="Hui Y."/>
            <person name="Liang J."/>
            <person name="Zhou Z."/>
            <person name="Hou R."/>
            <person name="Li X."/>
            <person name="Liu Y."/>
            <person name="Li H."/>
            <person name="Ning X."/>
            <person name="Lin Y."/>
            <person name="Zhao L."/>
            <person name="Xing Q."/>
            <person name="Dou J."/>
            <person name="Li Y."/>
            <person name="Mao J."/>
            <person name="Guo H."/>
            <person name="Dou H."/>
            <person name="Li T."/>
            <person name="Mu C."/>
            <person name="Jiang W."/>
            <person name="Fu Q."/>
            <person name="Fu X."/>
            <person name="Miao Y."/>
            <person name="Liu J."/>
            <person name="Yu Q."/>
            <person name="Li R."/>
            <person name="Liao H."/>
            <person name="Li X."/>
            <person name="Kong Y."/>
            <person name="Jiang Z."/>
            <person name="Chourrout D."/>
            <person name="Li R."/>
            <person name="Bao Z."/>
        </authorList>
    </citation>
    <scope>NUCLEOTIDE SEQUENCE [LARGE SCALE GENOMIC DNA]</scope>
    <source>
        <strain evidence="3 4">PY_sf001</strain>
    </source>
</reference>
<dbReference type="PANTHER" id="PTHR14894">
    <property type="entry name" value="CDK5 REGULATORY SUBUNIT-ASSOCIATED PROTEIN 3"/>
    <property type="match status" value="1"/>
</dbReference>
<dbReference type="AlphaFoldDB" id="A0A210PXD0"/>
<organism evidence="3 4">
    <name type="scientific">Mizuhopecten yessoensis</name>
    <name type="common">Japanese scallop</name>
    <name type="synonym">Patinopecten yessoensis</name>
    <dbReference type="NCBI Taxonomy" id="6573"/>
    <lineage>
        <taxon>Eukaryota</taxon>
        <taxon>Metazoa</taxon>
        <taxon>Spiralia</taxon>
        <taxon>Lophotrochozoa</taxon>
        <taxon>Mollusca</taxon>
        <taxon>Bivalvia</taxon>
        <taxon>Autobranchia</taxon>
        <taxon>Pteriomorphia</taxon>
        <taxon>Pectinida</taxon>
        <taxon>Pectinoidea</taxon>
        <taxon>Pectinidae</taxon>
        <taxon>Mizuhopecten</taxon>
    </lineage>
</organism>
<dbReference type="Proteomes" id="UP000242188">
    <property type="component" value="Unassembled WGS sequence"/>
</dbReference>
<feature type="region of interest" description="Disordered" evidence="2">
    <location>
        <begin position="310"/>
        <end position="335"/>
    </location>
</feature>
<comment type="similarity">
    <text evidence="1">Belongs to the CDK5RAP3 family.</text>
</comment>
<dbReference type="OrthoDB" id="340432at2759"/>
<comment type="caution">
    <text evidence="3">The sequence shown here is derived from an EMBL/GenBank/DDBJ whole genome shotgun (WGS) entry which is preliminary data.</text>
</comment>
<evidence type="ECO:0000313" key="3">
    <source>
        <dbReference type="EMBL" id="OWF41135.1"/>
    </source>
</evidence>
<accession>A0A210PXD0</accession>
<gene>
    <name evidence="3" type="ORF">KP79_PYT04768</name>
</gene>
<dbReference type="EMBL" id="NEDP02005421">
    <property type="protein sequence ID" value="OWF41135.1"/>
    <property type="molecule type" value="Genomic_DNA"/>
</dbReference>
<sequence>MATKQNQRSAEQNIPIDVHFNKLLDWLINRRHCTQEWHTSLAVIRQNINQAIQDMPAMEEITQLLEGTYVNYFHCVKIVAMLKDSESGKKNMFGQYSSQKMKDWVEIIRMYEKDGVYLGETAQMIGRNVNYEIPALKKQIAKCQQVQKECDKKEADYVAKAAELRKKYDSRCKELGIVGKKIKSELSALVKDLPMTFNKIADSSKDLQEAVQFYGDFVNFVMNSQKHQETCVTMLKYVQNSGDTTTYEWRTGTKPEKVEETPILIDLGDEQDQHDATENIDWDIGADVEADIDFGEEIDFDISEITVEQGGTETEDQNPSNQSLEPDSDSNGIDWSDTVLVEHPSKGGTEEGVAKGVDALTILDNPVTRTKFMDDLMELEAFLTQRICEMDGNRDLDIISTSQFQNAPSSVQVDKNKVVTMASKVKDILSQLTSVKMHHLLLIRNSPRYVDRLRDSLKQTLSLADKMVFYEKEMIVKKKEVLEEQRQMEPKLDVIIKRTKEMQSQMEGEISIKYKDRPVNIMGEINMI</sequence>
<dbReference type="Pfam" id="PF05600">
    <property type="entry name" value="CDK5RAP3"/>
    <property type="match status" value="1"/>
</dbReference>